<dbReference type="AlphaFoldDB" id="A0A4P2VJY4"/>
<keyword evidence="1" id="KW-1133">Transmembrane helix</keyword>
<evidence type="ECO:0000313" key="2">
    <source>
        <dbReference type="EMBL" id="BBH53563.1"/>
    </source>
</evidence>
<feature type="transmembrane region" description="Helical" evidence="1">
    <location>
        <begin position="174"/>
        <end position="198"/>
    </location>
</feature>
<keyword evidence="3" id="KW-1185">Reference proteome</keyword>
<feature type="transmembrane region" description="Helical" evidence="1">
    <location>
        <begin position="123"/>
        <end position="141"/>
    </location>
</feature>
<organism evidence="2 3">
    <name type="scientific">Fluviispira sanaruensis</name>
    <dbReference type="NCBI Taxonomy" id="2493639"/>
    <lineage>
        <taxon>Bacteria</taxon>
        <taxon>Pseudomonadati</taxon>
        <taxon>Bdellovibrionota</taxon>
        <taxon>Oligoflexia</taxon>
        <taxon>Silvanigrellales</taxon>
        <taxon>Silvanigrellaceae</taxon>
        <taxon>Fluviispira</taxon>
    </lineage>
</organism>
<reference evidence="2 3" key="1">
    <citation type="submission" date="2018-12" db="EMBL/GenBank/DDBJ databases">
        <title>Rubrispira sanarue gen. nov., sp., nov., a member of the order Silvanigrellales, isolated from a brackish lake in Hamamatsu Japan.</title>
        <authorList>
            <person name="Maejima Y."/>
            <person name="Iino T."/>
            <person name="Muraguchi Y."/>
            <person name="Fukuda K."/>
            <person name="Nojiri H."/>
            <person name="Ohkuma M."/>
            <person name="Moriuchi R."/>
            <person name="Dohra H."/>
            <person name="Kimbara K."/>
            <person name="Shintani M."/>
        </authorList>
    </citation>
    <scope>NUCLEOTIDE SEQUENCE [LARGE SCALE GENOMIC DNA]</scope>
    <source>
        <strain evidence="2 3">RF1110005</strain>
    </source>
</reference>
<evidence type="ECO:0000313" key="3">
    <source>
        <dbReference type="Proteomes" id="UP000291236"/>
    </source>
</evidence>
<dbReference type="Proteomes" id="UP000291236">
    <property type="component" value="Chromosome"/>
</dbReference>
<name>A0A4P2VJY4_FLUSA</name>
<feature type="transmembrane region" description="Helical" evidence="1">
    <location>
        <begin position="147"/>
        <end position="167"/>
    </location>
</feature>
<feature type="transmembrane region" description="Helical" evidence="1">
    <location>
        <begin position="12"/>
        <end position="32"/>
    </location>
</feature>
<feature type="transmembrane region" description="Helical" evidence="1">
    <location>
        <begin position="90"/>
        <end position="111"/>
    </location>
</feature>
<dbReference type="RefSeq" id="WP_130609651.1">
    <property type="nucleotide sequence ID" value="NZ_AP019368.1"/>
</dbReference>
<feature type="transmembrane region" description="Helical" evidence="1">
    <location>
        <begin position="356"/>
        <end position="374"/>
    </location>
</feature>
<evidence type="ECO:0000256" key="1">
    <source>
        <dbReference type="SAM" id="Phobius"/>
    </source>
</evidence>
<feature type="transmembrane region" description="Helical" evidence="1">
    <location>
        <begin position="332"/>
        <end position="349"/>
    </location>
</feature>
<dbReference type="KEGG" id="sbf:JCM31447_20070"/>
<accession>A0A4P2VJY4</accession>
<feature type="transmembrane region" description="Helical" evidence="1">
    <location>
        <begin position="218"/>
        <end position="237"/>
    </location>
</feature>
<dbReference type="OrthoDB" id="5487639at2"/>
<proteinExistence type="predicted"/>
<keyword evidence="1" id="KW-0812">Transmembrane</keyword>
<keyword evidence="1" id="KW-0472">Membrane</keyword>
<protein>
    <recommendedName>
        <fullName evidence="4">DUF2079 domain-containing protein</fullName>
    </recommendedName>
</protein>
<evidence type="ECO:0008006" key="4">
    <source>
        <dbReference type="Google" id="ProtNLM"/>
    </source>
</evidence>
<dbReference type="EMBL" id="AP019368">
    <property type="protein sequence ID" value="BBH53563.1"/>
    <property type="molecule type" value="Genomic_DNA"/>
</dbReference>
<gene>
    <name evidence="2" type="ORF">JCM31447_20070</name>
</gene>
<sequence length="497" mass="57785">MDDLFQKRIKLIFYMFILFFSIKAILVPWSFFRASYFGFHDFGLISNFLANTAYGKLFFVDDNSLNHLSVHWTPTLILITPFFRIFESQYVMIFFGNLFCCAGVIYFISYTLKVIIKSLNSKLLISLLSLFLIFQFFANKYLNKNFISGHFEIFFIAFSIITLIMILENRKFYYILIPLFLALGVRQDMGLFLFFQILSLYFIPKKLNTINDNSKKLIPLYLLICVIYVFLSLKIFMPLMGAAKDLRATDFWSQWGNTWGEIIVSVLSQPVLVLETVAKSGAPAFNENFLYLGIFNPIQWVCVQIPGLLLFLANDTDKNHLFWYNSSMLLPGIYLATFFGLLNLLNFIIKKQPNSINIISGVIAIILFIFVIRMDRATNSPNYSYKTFENENNLENFNSVKKAIAQSCPYKTLITSADHQSIVFLPNSAKRYLLKNYSKSEIVIVSHLNPSDFGSEAGYQTFQKELKNIQEDKKFNLLYKDMHYSVFYNKERKVCRS</sequence>
<feature type="transmembrane region" description="Helical" evidence="1">
    <location>
        <begin position="289"/>
        <end position="312"/>
    </location>
</feature>